<dbReference type="InterPro" id="IPR009100">
    <property type="entry name" value="AcylCoA_DH/oxidase_NM_dom_sf"/>
</dbReference>
<evidence type="ECO:0000256" key="2">
    <source>
        <dbReference type="ARBA" id="ARBA00009347"/>
    </source>
</evidence>
<dbReference type="GO" id="GO:0003995">
    <property type="term" value="F:acyl-CoA dehydrogenase activity"/>
    <property type="evidence" value="ECO:0007669"/>
    <property type="project" value="TreeGrafter"/>
</dbReference>
<dbReference type="SUPFAM" id="SSF56645">
    <property type="entry name" value="Acyl-CoA dehydrogenase NM domain-like"/>
    <property type="match status" value="1"/>
</dbReference>
<dbReference type="InterPro" id="IPR036250">
    <property type="entry name" value="AcylCo_DH-like_C"/>
</dbReference>
<evidence type="ECO:0000256" key="1">
    <source>
        <dbReference type="ARBA" id="ARBA00001974"/>
    </source>
</evidence>
<comment type="cofactor">
    <cofactor evidence="1">
        <name>FAD</name>
        <dbReference type="ChEBI" id="CHEBI:57692"/>
    </cofactor>
</comment>
<protein>
    <submittedName>
        <fullName evidence="8">Acyl-CoA dehydrogenase</fullName>
    </submittedName>
</protein>
<comment type="caution">
    <text evidence="8">The sequence shown here is derived from an EMBL/GenBank/DDBJ whole genome shotgun (WGS) entry which is preliminary data.</text>
</comment>
<sequence length="358" mass="39423">MSEIRSMLEDTVSKVLKDLCTKELITAAEKGEFPAMLWKTLEELGVTSVGISEERGGSGGDLGDFMSLVKTAGYYAAPVPLAENILSNIALEKSGLPISDQISTFSFENEIEFDQADSGWVLSGKAKYVPWARNAKTITVLGKTFENKRMIANVSLENCEARHHENLAGEPRDEVLLNQIRLNEHEVKDIDNIMISEFINLAALTRVMLMAGALERTLELSVTYTKERTQFGRPIGKFQAVQQNLAALAGETTASLAVADFIISNIDSKISAEEAAMAKIQLGDAAEAGSRIAHQVHGAMGFTDEHSLHQSTRRLWSWRDEFGSESMLARHLGERVLQHSQDLWGFITKTPGIKAKNI</sequence>
<dbReference type="OrthoDB" id="2450120at2"/>
<accession>A0A2V2ZLR0</accession>
<dbReference type="Gene3D" id="1.20.140.10">
    <property type="entry name" value="Butyryl-CoA Dehydrogenase, subunit A, domain 3"/>
    <property type="match status" value="1"/>
</dbReference>
<evidence type="ECO:0000256" key="4">
    <source>
        <dbReference type="ARBA" id="ARBA00022827"/>
    </source>
</evidence>
<proteinExistence type="inferred from homology"/>
<feature type="domain" description="Acyl-CoA dehydrogenase/oxidase N-terminal" evidence="7">
    <location>
        <begin position="5"/>
        <end position="85"/>
    </location>
</feature>
<evidence type="ECO:0000259" key="7">
    <source>
        <dbReference type="Pfam" id="PF02771"/>
    </source>
</evidence>
<reference evidence="8 9" key="1">
    <citation type="submission" date="2018-05" db="EMBL/GenBank/DDBJ databases">
        <title>Freshwater and sediment microbial communities from various areas in North America, analyzing microbe dynamics in response to fracking.</title>
        <authorList>
            <person name="Lamendella R."/>
        </authorList>
    </citation>
    <scope>NUCLEOTIDE SEQUENCE [LARGE SCALE GENOMIC DNA]</scope>
    <source>
        <strain evidence="8 9">15_TX</strain>
    </source>
</reference>
<dbReference type="RefSeq" id="WP_110066896.1">
    <property type="nucleotide sequence ID" value="NZ_QGTW01000014.1"/>
</dbReference>
<evidence type="ECO:0000313" key="8">
    <source>
        <dbReference type="EMBL" id="PWW20838.1"/>
    </source>
</evidence>
<gene>
    <name evidence="8" type="ORF">DFO73_114131</name>
</gene>
<dbReference type="Pfam" id="PF02771">
    <property type="entry name" value="Acyl-CoA_dh_N"/>
    <property type="match status" value="1"/>
</dbReference>
<dbReference type="SUPFAM" id="SSF47203">
    <property type="entry name" value="Acyl-CoA dehydrogenase C-terminal domain-like"/>
    <property type="match status" value="1"/>
</dbReference>
<comment type="similarity">
    <text evidence="2">Belongs to the acyl-CoA dehydrogenase family.</text>
</comment>
<feature type="domain" description="Acyl-CoA dehydrogenase/oxidase C-terminal" evidence="6">
    <location>
        <begin position="196"/>
        <end position="336"/>
    </location>
</feature>
<keyword evidence="3" id="KW-0285">Flavoprotein</keyword>
<evidence type="ECO:0000313" key="9">
    <source>
        <dbReference type="Proteomes" id="UP000247150"/>
    </source>
</evidence>
<evidence type="ECO:0000259" key="6">
    <source>
        <dbReference type="Pfam" id="PF00441"/>
    </source>
</evidence>
<dbReference type="InterPro" id="IPR009075">
    <property type="entry name" value="AcylCo_DH/oxidase_C"/>
</dbReference>
<dbReference type="PANTHER" id="PTHR43884">
    <property type="entry name" value="ACYL-COA DEHYDROGENASE"/>
    <property type="match status" value="1"/>
</dbReference>
<evidence type="ECO:0000256" key="5">
    <source>
        <dbReference type="ARBA" id="ARBA00023002"/>
    </source>
</evidence>
<dbReference type="Pfam" id="PF00441">
    <property type="entry name" value="Acyl-CoA_dh_1"/>
    <property type="match status" value="1"/>
</dbReference>
<dbReference type="PANTHER" id="PTHR43884:SF20">
    <property type="entry name" value="ACYL-COA DEHYDROGENASE FADE28"/>
    <property type="match status" value="1"/>
</dbReference>
<keyword evidence="4" id="KW-0274">FAD</keyword>
<dbReference type="AlphaFoldDB" id="A0A2V2ZLR0"/>
<name>A0A2V2ZLR0_9BACI</name>
<dbReference type="Gene3D" id="1.10.540.10">
    <property type="entry name" value="Acyl-CoA dehydrogenase/oxidase, N-terminal domain"/>
    <property type="match status" value="1"/>
</dbReference>
<dbReference type="GO" id="GO:0050660">
    <property type="term" value="F:flavin adenine dinucleotide binding"/>
    <property type="evidence" value="ECO:0007669"/>
    <property type="project" value="InterPro"/>
</dbReference>
<dbReference type="EMBL" id="QGTW01000014">
    <property type="protein sequence ID" value="PWW20838.1"/>
    <property type="molecule type" value="Genomic_DNA"/>
</dbReference>
<evidence type="ECO:0000256" key="3">
    <source>
        <dbReference type="ARBA" id="ARBA00022630"/>
    </source>
</evidence>
<dbReference type="Proteomes" id="UP000247150">
    <property type="component" value="Unassembled WGS sequence"/>
</dbReference>
<keyword evidence="5" id="KW-0560">Oxidoreductase</keyword>
<dbReference type="InterPro" id="IPR013786">
    <property type="entry name" value="AcylCoA_DH/ox_N"/>
</dbReference>
<dbReference type="InterPro" id="IPR037069">
    <property type="entry name" value="AcylCoA_DH/ox_N_sf"/>
</dbReference>
<organism evidence="8 9">
    <name type="scientific">Cytobacillus oceanisediminis</name>
    <dbReference type="NCBI Taxonomy" id="665099"/>
    <lineage>
        <taxon>Bacteria</taxon>
        <taxon>Bacillati</taxon>
        <taxon>Bacillota</taxon>
        <taxon>Bacilli</taxon>
        <taxon>Bacillales</taxon>
        <taxon>Bacillaceae</taxon>
        <taxon>Cytobacillus</taxon>
    </lineage>
</organism>